<reference evidence="2" key="1">
    <citation type="submission" date="2022-08" db="EMBL/GenBank/DDBJ databases">
        <authorList>
            <person name="Kallberg Y."/>
            <person name="Tangrot J."/>
            <person name="Rosling A."/>
        </authorList>
    </citation>
    <scope>NUCLEOTIDE SEQUENCE</scope>
    <source>
        <strain evidence="2">Wild A</strain>
    </source>
</reference>
<name>A0A9W4SUB4_9GLOM</name>
<accession>A0A9W4SUB4</accession>
<dbReference type="AlphaFoldDB" id="A0A9W4SUB4"/>
<feature type="non-terminal residue" evidence="2">
    <location>
        <position position="1"/>
    </location>
</feature>
<protein>
    <submittedName>
        <fullName evidence="2">9907_t:CDS:1</fullName>
    </submittedName>
</protein>
<keyword evidence="3" id="KW-1185">Reference proteome</keyword>
<evidence type="ECO:0000313" key="2">
    <source>
        <dbReference type="EMBL" id="CAI2183442.1"/>
    </source>
</evidence>
<evidence type="ECO:0000313" key="3">
    <source>
        <dbReference type="Proteomes" id="UP001153678"/>
    </source>
</evidence>
<comment type="caution">
    <text evidence="2">The sequence shown here is derived from an EMBL/GenBank/DDBJ whole genome shotgun (WGS) entry which is preliminary data.</text>
</comment>
<dbReference type="Gene3D" id="1.20.5.1700">
    <property type="match status" value="1"/>
</dbReference>
<gene>
    <name evidence="2" type="ORF">FWILDA_LOCUS11080</name>
</gene>
<keyword evidence="1" id="KW-0175">Coiled coil</keyword>
<sequence>MWTKLEKENYHLHSELQTEVNTNYRNKKQIKDLKHDYDCCVQEIQTLNGEIEHLENASEEEISELKSKIFSLKNQLYQAKKDIRDKEKFISSLEK</sequence>
<dbReference type="OrthoDB" id="2422825at2759"/>
<feature type="coiled-coil region" evidence="1">
    <location>
        <begin position="37"/>
        <end position="82"/>
    </location>
</feature>
<dbReference type="Proteomes" id="UP001153678">
    <property type="component" value="Unassembled WGS sequence"/>
</dbReference>
<proteinExistence type="predicted"/>
<evidence type="ECO:0000256" key="1">
    <source>
        <dbReference type="SAM" id="Coils"/>
    </source>
</evidence>
<dbReference type="EMBL" id="CAMKVN010003028">
    <property type="protein sequence ID" value="CAI2183442.1"/>
    <property type="molecule type" value="Genomic_DNA"/>
</dbReference>
<organism evidence="2 3">
    <name type="scientific">Funneliformis geosporum</name>
    <dbReference type="NCBI Taxonomy" id="1117311"/>
    <lineage>
        <taxon>Eukaryota</taxon>
        <taxon>Fungi</taxon>
        <taxon>Fungi incertae sedis</taxon>
        <taxon>Mucoromycota</taxon>
        <taxon>Glomeromycotina</taxon>
        <taxon>Glomeromycetes</taxon>
        <taxon>Glomerales</taxon>
        <taxon>Glomeraceae</taxon>
        <taxon>Funneliformis</taxon>
    </lineage>
</organism>